<dbReference type="InterPro" id="IPR013320">
    <property type="entry name" value="ConA-like_dom_sf"/>
</dbReference>
<sequence>MAKKESEKSIYEKVTPVDQQPRQLEITKQHGKIKFSDVDAKGKLTKRKVSGSVAEKVAENQIRRTWLNPVPLRPTTDLATVRRWTDELALYTEERKVLQDAGAAGAGPARREPRVKLSLDDCNPTLVVGHSQLTAATFSTSGFCYLHSGGRANYGVSSGRWYFECRLGTPLQSELSNGERPENKHFCRIGWSLENSSLQLGEKADDVSSFGFAAMSKCVYHGGREAKVTYRGESCTSGDVVGCFLDLEEGVAYFTMNGLMCLKRRGSGGKKSAQIQLKGHSRGRRYFPHVLVRNMSCAVNFGAWPPWFSPWGCLRSFGTLEGAAATGEVAAQGEAPAVTKAGADLVAGRGSADGAATITEAGADEAADSNDEREDHEDQVDAEEEGEEGGLHPAVAGETGEAATPASPPSPHVVPQAGDGRPELLMMVGLPASGKSWWAEGFARRRAATVIGMHTLAEQLHRRDKLPPGLAEGTPSGYEKERAIYRNLCDYTEQLLIVLLRSVLPAARRGKLVLDQANVHLATRARSLAPFAGDVWRRVAVVCVREQQELTAQLKQRDGSLKEVAASEVAALCETFTLPTAEEGFDEVVFALQRESDARATLEQMQRRFPEQPGKAQPIAKTMPAAATSDEAELAPETVATSATNRASGSAASAAATSARETTASVTDNGAQGPTGDKPPLPQNVCSFCEVVVPGAGWLCHVKGKKHRTKVEQQQLLQAAAAKPGAAKPVGSAAKPGAAKPVGSAAKPGAANPVGSAAKPGAAKPVGSAVRRAEVSPVAPPEKRLKLGAGAPHGPPPQILGPAAGVTSGPPSLQVTARGSGSGEARGRAMLGALGIDQAQGMGARGMGAVLSMRWAAGMQGYRTQQQAWPQGALGTPRAGMQGPAGAQEMMSGLQAASIEGMPSSTEMHGLGGMQGMGGVQGVNEMQSMGGVSGGATEMAAGRVWEAAGGNGDAWVEVVVVWEVAGATEMHGLGGATGMQWYEACMAWEACKGATQMRGMGGMQGFMGMHGMGGVQGETEMYGLGGVQGVMEMHGLGSAQGATGMQSMGGIQGETEMHGLGGMQAATGMQGMGGMQAATGMLGMGGMQAATGMLGMGGVQGRDMQSTMGMQGLGGMQAAAGIQGLGGVQESGGTQRAAEMYKPFKAGKQESEGIQRAAKQETGGTQKAAKIYEAFKAGRLNRLGARMGE</sequence>
<dbReference type="SUPFAM" id="SSF49899">
    <property type="entry name" value="Concanavalin A-like lectins/glucanases"/>
    <property type="match status" value="1"/>
</dbReference>
<dbReference type="Pfam" id="PF13671">
    <property type="entry name" value="AAA_33"/>
    <property type="match status" value="1"/>
</dbReference>
<dbReference type="InterPro" id="IPR043136">
    <property type="entry name" value="B30.2/SPRY_sf"/>
</dbReference>
<dbReference type="PROSITE" id="PS50188">
    <property type="entry name" value="B302_SPRY"/>
    <property type="match status" value="1"/>
</dbReference>
<proteinExistence type="predicted"/>
<evidence type="ECO:0000259" key="2">
    <source>
        <dbReference type="PROSITE" id="PS50188"/>
    </source>
</evidence>
<dbReference type="EMBL" id="LGRX02015901">
    <property type="protein sequence ID" value="KAK3262874.1"/>
    <property type="molecule type" value="Genomic_DNA"/>
</dbReference>
<keyword evidence="4" id="KW-1185">Reference proteome</keyword>
<dbReference type="Proteomes" id="UP001190700">
    <property type="component" value="Unassembled WGS sequence"/>
</dbReference>
<dbReference type="PANTHER" id="PTHR12381:SF56">
    <property type="entry name" value="B30.2_SPRY DOMAIN-CONTAINING PROTEIN-RELATED"/>
    <property type="match status" value="1"/>
</dbReference>
<name>A0AAE0FN75_9CHLO</name>
<feature type="compositionally biased region" description="Low complexity" evidence="1">
    <location>
        <begin position="722"/>
        <end position="751"/>
    </location>
</feature>
<dbReference type="GO" id="GO:0000380">
    <property type="term" value="P:alternative mRNA splicing, via spliceosome"/>
    <property type="evidence" value="ECO:0007669"/>
    <property type="project" value="TreeGrafter"/>
</dbReference>
<feature type="region of interest" description="Disordered" evidence="1">
    <location>
        <begin position="607"/>
        <end position="681"/>
    </location>
</feature>
<comment type="caution">
    <text evidence="3">The sequence shown here is derived from an EMBL/GenBank/DDBJ whole genome shotgun (WGS) entry which is preliminary data.</text>
</comment>
<dbReference type="InterPro" id="IPR027417">
    <property type="entry name" value="P-loop_NTPase"/>
</dbReference>
<dbReference type="PANTHER" id="PTHR12381">
    <property type="entry name" value="HETEROGENEOUS NUCLEAR RIBONUCLEOPROTEIN U FAMILY MEMBER"/>
    <property type="match status" value="1"/>
</dbReference>
<dbReference type="GO" id="GO:0005634">
    <property type="term" value="C:nucleus"/>
    <property type="evidence" value="ECO:0007669"/>
    <property type="project" value="TreeGrafter"/>
</dbReference>
<evidence type="ECO:0000313" key="4">
    <source>
        <dbReference type="Proteomes" id="UP001190700"/>
    </source>
</evidence>
<protein>
    <recommendedName>
        <fullName evidence="2">B30.2/SPRY domain-containing protein</fullName>
    </recommendedName>
</protein>
<dbReference type="InterPro" id="IPR001870">
    <property type="entry name" value="B30.2/SPRY"/>
</dbReference>
<feature type="compositionally biased region" description="Low complexity" evidence="1">
    <location>
        <begin position="640"/>
        <end position="667"/>
    </location>
</feature>
<dbReference type="AlphaFoldDB" id="A0AAE0FN75"/>
<feature type="region of interest" description="Disordered" evidence="1">
    <location>
        <begin position="722"/>
        <end position="803"/>
    </location>
</feature>
<dbReference type="Gene3D" id="2.60.120.920">
    <property type="match status" value="1"/>
</dbReference>
<feature type="domain" description="B30.2/SPRY" evidence="2">
    <location>
        <begin position="84"/>
        <end position="306"/>
    </location>
</feature>
<dbReference type="Pfam" id="PF00622">
    <property type="entry name" value="SPRY"/>
    <property type="match status" value="1"/>
</dbReference>
<accession>A0AAE0FN75</accession>
<gene>
    <name evidence="3" type="ORF">CYMTET_28295</name>
</gene>
<organism evidence="3 4">
    <name type="scientific">Cymbomonas tetramitiformis</name>
    <dbReference type="NCBI Taxonomy" id="36881"/>
    <lineage>
        <taxon>Eukaryota</taxon>
        <taxon>Viridiplantae</taxon>
        <taxon>Chlorophyta</taxon>
        <taxon>Pyramimonadophyceae</taxon>
        <taxon>Pyramimonadales</taxon>
        <taxon>Pyramimonadaceae</taxon>
        <taxon>Cymbomonas</taxon>
    </lineage>
</organism>
<dbReference type="Gene3D" id="3.40.50.300">
    <property type="entry name" value="P-loop containing nucleotide triphosphate hydrolases"/>
    <property type="match status" value="1"/>
</dbReference>
<feature type="region of interest" description="Disordered" evidence="1">
    <location>
        <begin position="362"/>
        <end position="419"/>
    </location>
</feature>
<feature type="compositionally biased region" description="Acidic residues" evidence="1">
    <location>
        <begin position="362"/>
        <end position="388"/>
    </location>
</feature>
<dbReference type="SMART" id="SM00449">
    <property type="entry name" value="SPRY"/>
    <property type="match status" value="1"/>
</dbReference>
<dbReference type="GO" id="GO:0003723">
    <property type="term" value="F:RNA binding"/>
    <property type="evidence" value="ECO:0007669"/>
    <property type="project" value="TreeGrafter"/>
</dbReference>
<evidence type="ECO:0000313" key="3">
    <source>
        <dbReference type="EMBL" id="KAK3262874.1"/>
    </source>
</evidence>
<reference evidence="3 4" key="1">
    <citation type="journal article" date="2015" name="Genome Biol. Evol.">
        <title>Comparative Genomics of a Bacterivorous Green Alga Reveals Evolutionary Causalities and Consequences of Phago-Mixotrophic Mode of Nutrition.</title>
        <authorList>
            <person name="Burns J.A."/>
            <person name="Paasch A."/>
            <person name="Narechania A."/>
            <person name="Kim E."/>
        </authorList>
    </citation>
    <scope>NUCLEOTIDE SEQUENCE [LARGE SCALE GENOMIC DNA]</scope>
    <source>
        <strain evidence="3 4">PLY_AMNH</strain>
    </source>
</reference>
<evidence type="ECO:0000256" key="1">
    <source>
        <dbReference type="SAM" id="MobiDB-lite"/>
    </source>
</evidence>
<dbReference type="InterPro" id="IPR003877">
    <property type="entry name" value="SPRY_dom"/>
</dbReference>